<dbReference type="EMBL" id="JAHKSW010000021">
    <property type="protein sequence ID" value="KAG7318759.1"/>
    <property type="molecule type" value="Genomic_DNA"/>
</dbReference>
<accession>A0A9D3NA99</accession>
<sequence length="71" mass="8128">MSVRITAASRVANPPWLTRVSLQREDRNRFLSIQKGKSECSENVKWISLREGVWPVVCSCINLTWLSEPTP</sequence>
<organism evidence="1 2">
    <name type="scientific">Hemibagrus wyckioides</name>
    <dbReference type="NCBI Taxonomy" id="337641"/>
    <lineage>
        <taxon>Eukaryota</taxon>
        <taxon>Metazoa</taxon>
        <taxon>Chordata</taxon>
        <taxon>Craniata</taxon>
        <taxon>Vertebrata</taxon>
        <taxon>Euteleostomi</taxon>
        <taxon>Actinopterygii</taxon>
        <taxon>Neopterygii</taxon>
        <taxon>Teleostei</taxon>
        <taxon>Ostariophysi</taxon>
        <taxon>Siluriformes</taxon>
        <taxon>Bagridae</taxon>
        <taxon>Hemibagrus</taxon>
    </lineage>
</organism>
<name>A0A9D3NA99_9TELE</name>
<reference evidence="1 2" key="1">
    <citation type="submission" date="2021-06" db="EMBL/GenBank/DDBJ databases">
        <title>Chromosome-level genome assembly of the red-tail catfish (Hemibagrus wyckioides).</title>
        <authorList>
            <person name="Shao F."/>
        </authorList>
    </citation>
    <scope>NUCLEOTIDE SEQUENCE [LARGE SCALE GENOMIC DNA]</scope>
    <source>
        <strain evidence="1">EC202008001</strain>
        <tissue evidence="1">Blood</tissue>
    </source>
</reference>
<dbReference type="AlphaFoldDB" id="A0A9D3NA99"/>
<protein>
    <submittedName>
        <fullName evidence="1">Uncharacterized protein</fullName>
    </submittedName>
</protein>
<proteinExistence type="predicted"/>
<gene>
    <name evidence="1" type="ORF">KOW79_017233</name>
</gene>
<evidence type="ECO:0000313" key="1">
    <source>
        <dbReference type="EMBL" id="KAG7318759.1"/>
    </source>
</evidence>
<comment type="caution">
    <text evidence="1">The sequence shown here is derived from an EMBL/GenBank/DDBJ whole genome shotgun (WGS) entry which is preliminary data.</text>
</comment>
<dbReference type="Proteomes" id="UP000824219">
    <property type="component" value="Linkage Group LG21"/>
</dbReference>
<evidence type="ECO:0000313" key="2">
    <source>
        <dbReference type="Proteomes" id="UP000824219"/>
    </source>
</evidence>
<keyword evidence="2" id="KW-1185">Reference proteome</keyword>